<sequence>MPDLAAAADARRSPHRALAGAAAAQIAVLAALAATVGLGPAGAAVAAATAAAGALLTARAALRARHRFGPADAVTLARCTLIAATAGLVADGAHPWAVLGTAAPALALDLVDGPVARRTRTATDFGARFDMEADAFLLLVLSVAAAPLLGPWTLAVGGMRYAFAAAAWWAPWLSAPLPPGRARKVVAALQGVALLAALAPLTPVPVAAAAVAVALALLTWSFGRDVRWLHRTRNPAGTAPERVRT</sequence>
<dbReference type="EMBL" id="FQZK01000001">
    <property type="protein sequence ID" value="SHI50894.1"/>
    <property type="molecule type" value="Genomic_DNA"/>
</dbReference>
<evidence type="ECO:0000256" key="1">
    <source>
        <dbReference type="ARBA" id="ARBA00022679"/>
    </source>
</evidence>
<proteinExistence type="inferred from homology"/>
<dbReference type="Proteomes" id="UP000184452">
    <property type="component" value="Unassembled WGS sequence"/>
</dbReference>
<accession>A0A1M6BQP0</accession>
<dbReference type="InterPro" id="IPR043130">
    <property type="entry name" value="CDP-OH_PTrfase_TM_dom"/>
</dbReference>
<feature type="transmembrane region" description="Helical" evidence="3">
    <location>
        <begin position="207"/>
        <end position="223"/>
    </location>
</feature>
<keyword evidence="3" id="KW-1133">Transmembrane helix</keyword>
<evidence type="ECO:0000256" key="3">
    <source>
        <dbReference type="SAM" id="Phobius"/>
    </source>
</evidence>
<dbReference type="GO" id="GO:0008654">
    <property type="term" value="P:phospholipid biosynthetic process"/>
    <property type="evidence" value="ECO:0007669"/>
    <property type="project" value="InterPro"/>
</dbReference>
<dbReference type="InterPro" id="IPR000462">
    <property type="entry name" value="CDP-OH_P_trans"/>
</dbReference>
<evidence type="ECO:0000313" key="5">
    <source>
        <dbReference type="Proteomes" id="UP000184452"/>
    </source>
</evidence>
<gene>
    <name evidence="4" type="ORF">SAMN05421803_101436</name>
</gene>
<dbReference type="AlphaFoldDB" id="A0A1M6BQP0"/>
<keyword evidence="3" id="KW-0812">Transmembrane</keyword>
<dbReference type="RefSeq" id="WP_073374320.1">
    <property type="nucleotide sequence ID" value="NZ_FQZK01000001.1"/>
</dbReference>
<protein>
    <submittedName>
        <fullName evidence="4">Phosphatidylglycerophosphate synthase</fullName>
    </submittedName>
</protein>
<evidence type="ECO:0000256" key="2">
    <source>
        <dbReference type="RuleBase" id="RU003750"/>
    </source>
</evidence>
<dbReference type="GO" id="GO:0016020">
    <property type="term" value="C:membrane"/>
    <property type="evidence" value="ECO:0007669"/>
    <property type="project" value="InterPro"/>
</dbReference>
<keyword evidence="5" id="KW-1185">Reference proteome</keyword>
<dbReference type="PROSITE" id="PS00379">
    <property type="entry name" value="CDP_ALCOHOL_P_TRANSF"/>
    <property type="match status" value="1"/>
</dbReference>
<comment type="similarity">
    <text evidence="2">Belongs to the CDP-alcohol phosphatidyltransferase class-I family.</text>
</comment>
<keyword evidence="3" id="KW-0472">Membrane</keyword>
<reference evidence="4 5" key="1">
    <citation type="submission" date="2016-11" db="EMBL/GenBank/DDBJ databases">
        <authorList>
            <person name="Jaros S."/>
            <person name="Januszkiewicz K."/>
            <person name="Wedrychowicz H."/>
        </authorList>
    </citation>
    <scope>NUCLEOTIDE SEQUENCE [LARGE SCALE GENOMIC DNA]</scope>
    <source>
        <strain evidence="4 5">CGMCC 4.5723</strain>
    </source>
</reference>
<organism evidence="4 5">
    <name type="scientific">Nocardiopsis flavescens</name>
    <dbReference type="NCBI Taxonomy" id="758803"/>
    <lineage>
        <taxon>Bacteria</taxon>
        <taxon>Bacillati</taxon>
        <taxon>Actinomycetota</taxon>
        <taxon>Actinomycetes</taxon>
        <taxon>Streptosporangiales</taxon>
        <taxon>Nocardiopsidaceae</taxon>
        <taxon>Nocardiopsis</taxon>
    </lineage>
</organism>
<evidence type="ECO:0000313" key="4">
    <source>
        <dbReference type="EMBL" id="SHI50894.1"/>
    </source>
</evidence>
<dbReference type="Pfam" id="PF01066">
    <property type="entry name" value="CDP-OH_P_transf"/>
    <property type="match status" value="1"/>
</dbReference>
<dbReference type="GO" id="GO:0016780">
    <property type="term" value="F:phosphotransferase activity, for other substituted phosphate groups"/>
    <property type="evidence" value="ECO:0007669"/>
    <property type="project" value="InterPro"/>
</dbReference>
<dbReference type="InterPro" id="IPR048254">
    <property type="entry name" value="CDP_ALCOHOL_P_TRANSF_CS"/>
</dbReference>
<name>A0A1M6BQP0_9ACTN</name>
<feature type="transmembrane region" description="Helical" evidence="3">
    <location>
        <begin position="135"/>
        <end position="155"/>
    </location>
</feature>
<dbReference type="OrthoDB" id="9782011at2"/>
<keyword evidence="1 2" id="KW-0808">Transferase</keyword>
<feature type="transmembrane region" description="Helical" evidence="3">
    <location>
        <begin position="43"/>
        <end position="62"/>
    </location>
</feature>
<dbReference type="Gene3D" id="1.20.120.1760">
    <property type="match status" value="1"/>
</dbReference>
<dbReference type="STRING" id="758803.SAMN05421803_101436"/>